<evidence type="ECO:0000256" key="5">
    <source>
        <dbReference type="ARBA" id="ARBA00022989"/>
    </source>
</evidence>
<evidence type="ECO:0000256" key="6">
    <source>
        <dbReference type="ARBA" id="ARBA00023136"/>
    </source>
</evidence>
<evidence type="ECO:0000256" key="2">
    <source>
        <dbReference type="ARBA" id="ARBA00007104"/>
    </source>
</evidence>
<evidence type="ECO:0000256" key="4">
    <source>
        <dbReference type="ARBA" id="ARBA00022729"/>
    </source>
</evidence>
<evidence type="ECO:0000313" key="10">
    <source>
        <dbReference type="Proteomes" id="UP001231189"/>
    </source>
</evidence>
<sequence>MSHIVTVMWLSSLDPKLVLNGTTVGDTSDLLPTEDLVYLYSKICCDLIHSHGLLQDFKLAVQLVISLIYPCREAEMREVSEKTNSRVAWFSILSLSVCIAVSVLQVWHLQGYFAKKKLI</sequence>
<dbReference type="InterPro" id="IPR015720">
    <property type="entry name" value="Emp24-like"/>
</dbReference>
<organism evidence="9 10">
    <name type="scientific">Lolium multiflorum</name>
    <name type="common">Italian ryegrass</name>
    <name type="synonym">Lolium perenne subsp. multiflorum</name>
    <dbReference type="NCBI Taxonomy" id="4521"/>
    <lineage>
        <taxon>Eukaryota</taxon>
        <taxon>Viridiplantae</taxon>
        <taxon>Streptophyta</taxon>
        <taxon>Embryophyta</taxon>
        <taxon>Tracheophyta</taxon>
        <taxon>Spermatophyta</taxon>
        <taxon>Magnoliopsida</taxon>
        <taxon>Liliopsida</taxon>
        <taxon>Poales</taxon>
        <taxon>Poaceae</taxon>
        <taxon>BOP clade</taxon>
        <taxon>Pooideae</taxon>
        <taxon>Poodae</taxon>
        <taxon>Poeae</taxon>
        <taxon>Poeae Chloroplast Group 2 (Poeae type)</taxon>
        <taxon>Loliodinae</taxon>
        <taxon>Loliinae</taxon>
        <taxon>Lolium</taxon>
    </lineage>
</organism>
<accession>A0AAD8VUU6</accession>
<dbReference type="EMBL" id="JAUUTY010000006">
    <property type="protein sequence ID" value="KAK1620149.1"/>
    <property type="molecule type" value="Genomic_DNA"/>
</dbReference>
<evidence type="ECO:0000313" key="9">
    <source>
        <dbReference type="EMBL" id="KAK1620149.1"/>
    </source>
</evidence>
<gene>
    <name evidence="9" type="ORF">QYE76_025666</name>
</gene>
<evidence type="ECO:0000259" key="8">
    <source>
        <dbReference type="Pfam" id="PF01105"/>
    </source>
</evidence>
<evidence type="ECO:0000256" key="7">
    <source>
        <dbReference type="SAM" id="Phobius"/>
    </source>
</evidence>
<keyword evidence="4" id="KW-0732">Signal</keyword>
<keyword evidence="10" id="KW-1185">Reference proteome</keyword>
<comment type="similarity">
    <text evidence="2">Belongs to the EMP24/GP25L family.</text>
</comment>
<comment type="subcellular location">
    <subcellularLocation>
        <location evidence="1">Membrane</location>
        <topology evidence="1">Single-pass type I membrane protein</topology>
    </subcellularLocation>
</comment>
<dbReference type="Proteomes" id="UP001231189">
    <property type="component" value="Unassembled WGS sequence"/>
</dbReference>
<keyword evidence="3 7" id="KW-0812">Transmembrane</keyword>
<dbReference type="AlphaFoldDB" id="A0AAD8VUU6"/>
<proteinExistence type="inferred from homology"/>
<dbReference type="GO" id="GO:0016020">
    <property type="term" value="C:membrane"/>
    <property type="evidence" value="ECO:0007669"/>
    <property type="project" value="UniProtKB-SubCell"/>
</dbReference>
<feature type="domain" description="GOLD" evidence="8">
    <location>
        <begin position="72"/>
        <end position="113"/>
    </location>
</feature>
<name>A0AAD8VUU6_LOLMU</name>
<reference evidence="9" key="1">
    <citation type="submission" date="2023-07" db="EMBL/GenBank/DDBJ databases">
        <title>A chromosome-level genome assembly of Lolium multiflorum.</title>
        <authorList>
            <person name="Chen Y."/>
            <person name="Copetti D."/>
            <person name="Kolliker R."/>
            <person name="Studer B."/>
        </authorList>
    </citation>
    <scope>NUCLEOTIDE SEQUENCE</scope>
    <source>
        <strain evidence="9">02402/16</strain>
        <tissue evidence="9">Leaf</tissue>
    </source>
</reference>
<dbReference type="PANTHER" id="PTHR22811">
    <property type="entry name" value="TRANSMEMBRANE EMP24 DOMAIN-CONTAINING PROTEIN"/>
    <property type="match status" value="1"/>
</dbReference>
<evidence type="ECO:0000256" key="1">
    <source>
        <dbReference type="ARBA" id="ARBA00004479"/>
    </source>
</evidence>
<keyword evidence="6 7" id="KW-0472">Membrane</keyword>
<dbReference type="Pfam" id="PF01105">
    <property type="entry name" value="EMP24_GP25L"/>
    <property type="match status" value="1"/>
</dbReference>
<evidence type="ECO:0000256" key="3">
    <source>
        <dbReference type="ARBA" id="ARBA00022692"/>
    </source>
</evidence>
<dbReference type="InterPro" id="IPR009038">
    <property type="entry name" value="GOLD_dom"/>
</dbReference>
<comment type="caution">
    <text evidence="9">The sequence shown here is derived from an EMBL/GenBank/DDBJ whole genome shotgun (WGS) entry which is preliminary data.</text>
</comment>
<feature type="transmembrane region" description="Helical" evidence="7">
    <location>
        <begin position="87"/>
        <end position="107"/>
    </location>
</feature>
<keyword evidence="5 7" id="KW-1133">Transmembrane helix</keyword>
<protein>
    <recommendedName>
        <fullName evidence="8">GOLD domain-containing protein</fullName>
    </recommendedName>
</protein>